<dbReference type="CDD" id="cd20504">
    <property type="entry name" value="CYCLIN_CCNA_rpt1"/>
    <property type="match status" value="1"/>
</dbReference>
<evidence type="ECO:0000259" key="7">
    <source>
        <dbReference type="SMART" id="SM01332"/>
    </source>
</evidence>
<keyword evidence="3" id="KW-0131">Cell cycle</keyword>
<evidence type="ECO:0000256" key="4">
    <source>
        <dbReference type="RuleBase" id="RU000383"/>
    </source>
</evidence>
<proteinExistence type="inferred from homology"/>
<feature type="domain" description="Cyclin-like" evidence="6">
    <location>
        <begin position="335"/>
        <end position="417"/>
    </location>
</feature>
<keyword evidence="2 4" id="KW-0195">Cyclin</keyword>
<evidence type="ECO:0000256" key="5">
    <source>
        <dbReference type="SAM" id="MobiDB-lite"/>
    </source>
</evidence>
<keyword evidence="1" id="KW-0132">Cell division</keyword>
<dbReference type="PIRSF" id="PIRSF001771">
    <property type="entry name" value="Cyclin_A_B_D_E"/>
    <property type="match status" value="1"/>
</dbReference>
<comment type="similarity">
    <text evidence="4">Belongs to the cyclin family.</text>
</comment>
<evidence type="ECO:0000256" key="2">
    <source>
        <dbReference type="ARBA" id="ARBA00023127"/>
    </source>
</evidence>
<dbReference type="GO" id="GO:0051301">
    <property type="term" value="P:cell division"/>
    <property type="evidence" value="ECO:0007669"/>
    <property type="project" value="UniProtKB-KW"/>
</dbReference>
<dbReference type="Pfam" id="PF02984">
    <property type="entry name" value="Cyclin_C"/>
    <property type="match status" value="1"/>
</dbReference>
<feature type="region of interest" description="Disordered" evidence="5">
    <location>
        <begin position="105"/>
        <end position="129"/>
    </location>
</feature>
<dbReference type="FunFam" id="1.10.472.10:FF:000001">
    <property type="entry name" value="G2/mitotic-specific cyclin"/>
    <property type="match status" value="1"/>
</dbReference>
<evidence type="ECO:0000256" key="1">
    <source>
        <dbReference type="ARBA" id="ARBA00022618"/>
    </source>
</evidence>
<keyword evidence="9" id="KW-1185">Reference proteome</keyword>
<accession>A0A9N9TL76</accession>
<feature type="region of interest" description="Disordered" evidence="5">
    <location>
        <begin position="1"/>
        <end position="26"/>
    </location>
</feature>
<evidence type="ECO:0008006" key="10">
    <source>
        <dbReference type="Google" id="ProtNLM"/>
    </source>
</evidence>
<evidence type="ECO:0000313" key="9">
    <source>
        <dbReference type="Proteomes" id="UP001153712"/>
    </source>
</evidence>
<reference evidence="8" key="1">
    <citation type="submission" date="2022-01" db="EMBL/GenBank/DDBJ databases">
        <authorList>
            <person name="King R."/>
        </authorList>
    </citation>
    <scope>NUCLEOTIDE SEQUENCE</scope>
</reference>
<dbReference type="Proteomes" id="UP001153712">
    <property type="component" value="Chromosome 11"/>
</dbReference>
<dbReference type="AlphaFoldDB" id="A0A9N9TL76"/>
<dbReference type="Pfam" id="PF00134">
    <property type="entry name" value="Cyclin_N"/>
    <property type="match status" value="1"/>
</dbReference>
<dbReference type="GO" id="GO:0005634">
    <property type="term" value="C:nucleus"/>
    <property type="evidence" value="ECO:0007669"/>
    <property type="project" value="UniProtKB-ARBA"/>
</dbReference>
<dbReference type="OrthoDB" id="5590282at2759"/>
<gene>
    <name evidence="8" type="ORF">PHYEVI_LOCUS2436</name>
</gene>
<protein>
    <recommendedName>
        <fullName evidence="10">Cyclin A</fullName>
    </recommendedName>
</protein>
<organism evidence="8 9">
    <name type="scientific">Phyllotreta striolata</name>
    <name type="common">Striped flea beetle</name>
    <name type="synonym">Crioceris striolata</name>
    <dbReference type="NCBI Taxonomy" id="444603"/>
    <lineage>
        <taxon>Eukaryota</taxon>
        <taxon>Metazoa</taxon>
        <taxon>Ecdysozoa</taxon>
        <taxon>Arthropoda</taxon>
        <taxon>Hexapoda</taxon>
        <taxon>Insecta</taxon>
        <taxon>Pterygota</taxon>
        <taxon>Neoptera</taxon>
        <taxon>Endopterygota</taxon>
        <taxon>Coleoptera</taxon>
        <taxon>Polyphaga</taxon>
        <taxon>Cucujiformia</taxon>
        <taxon>Chrysomeloidea</taxon>
        <taxon>Chrysomelidae</taxon>
        <taxon>Galerucinae</taxon>
        <taxon>Alticini</taxon>
        <taxon>Phyllotreta</taxon>
    </lineage>
</organism>
<dbReference type="InterPro" id="IPR013763">
    <property type="entry name" value="Cyclin-like_dom"/>
</dbReference>
<name>A0A9N9TL76_PHYSR</name>
<dbReference type="GO" id="GO:0044772">
    <property type="term" value="P:mitotic cell cycle phase transition"/>
    <property type="evidence" value="ECO:0007669"/>
    <property type="project" value="InterPro"/>
</dbReference>
<evidence type="ECO:0000256" key="3">
    <source>
        <dbReference type="ARBA" id="ARBA00023306"/>
    </source>
</evidence>
<dbReference type="GO" id="GO:0016538">
    <property type="term" value="F:cyclin-dependent protein serine/threonine kinase regulator activity"/>
    <property type="evidence" value="ECO:0007669"/>
    <property type="project" value="InterPro"/>
</dbReference>
<dbReference type="SMART" id="SM00385">
    <property type="entry name" value="CYCLIN"/>
    <property type="match status" value="2"/>
</dbReference>
<dbReference type="Gene3D" id="1.10.472.10">
    <property type="entry name" value="Cyclin-like"/>
    <property type="match status" value="2"/>
</dbReference>
<dbReference type="InterPro" id="IPR004367">
    <property type="entry name" value="Cyclin_C-dom"/>
</dbReference>
<dbReference type="SMART" id="SM01332">
    <property type="entry name" value="Cyclin_C"/>
    <property type="match status" value="1"/>
</dbReference>
<dbReference type="SUPFAM" id="SSF47954">
    <property type="entry name" value="Cyclin-like"/>
    <property type="match status" value="2"/>
</dbReference>
<dbReference type="InterPro" id="IPR048258">
    <property type="entry name" value="Cyclins_cyclin-box"/>
</dbReference>
<dbReference type="InterPro" id="IPR046965">
    <property type="entry name" value="Cyclin_A/B-like"/>
</dbReference>
<feature type="domain" description="Cyclin-like" evidence="6">
    <location>
        <begin position="238"/>
        <end position="322"/>
    </location>
</feature>
<sequence length="459" mass="52578">MESRGINPVGNKENRKPEILKPGMAVKQKKPFGFSNNDEKAHQMQQRQAMQPLGREISEKENVKSKSSNILKDQNQKPLGLSQKDSLKNIVNPVVPCNQFKSFSVYEDDNVPPTKPDNKSSKSIYNGTNNDRFYTKSELAQLGLRNNEVTVKNEYNPFPTACVKPTIADQSLSDYKTDDKIEVDEDTKTSKVPFYFEEEYQQDIWAYLKQRELLSRPKPEYMKKQPDITVQMRTILVDWLVEVAEEYKMHTETLYLAVNFVDRFLSYMSVVRAKLQLVGTAAMFLASKYEEIYPPEVTEFVYITDDTYTKRQITRMEHLILKVLEFDVSIPTPLVFISLMHISNNITTQTKFLAMYLSELGLLKGESYLGYLPSVVAASAIALARHTLNEAAWSLSLAQTSGYELRQLEGCIRFLSEAFEEAPSLAQHAIQDKYKSKTYSHVSTLQPRATPIDFIENTF</sequence>
<dbReference type="PANTHER" id="PTHR10177">
    <property type="entry name" value="CYCLINS"/>
    <property type="match status" value="1"/>
</dbReference>
<dbReference type="PROSITE" id="PS00292">
    <property type="entry name" value="CYCLINS"/>
    <property type="match status" value="1"/>
</dbReference>
<dbReference type="EMBL" id="OU900104">
    <property type="protein sequence ID" value="CAG9856006.1"/>
    <property type="molecule type" value="Genomic_DNA"/>
</dbReference>
<feature type="domain" description="Cyclin C-terminal" evidence="7">
    <location>
        <begin position="331"/>
        <end position="448"/>
    </location>
</feature>
<evidence type="ECO:0000313" key="8">
    <source>
        <dbReference type="EMBL" id="CAG9856006.1"/>
    </source>
</evidence>
<dbReference type="InterPro" id="IPR036915">
    <property type="entry name" value="Cyclin-like_sf"/>
</dbReference>
<evidence type="ECO:0000259" key="6">
    <source>
        <dbReference type="SMART" id="SM00385"/>
    </source>
</evidence>
<dbReference type="InterPro" id="IPR006671">
    <property type="entry name" value="Cyclin_N"/>
</dbReference>
<dbReference type="InterPro" id="IPR039361">
    <property type="entry name" value="Cyclin"/>
</dbReference>